<dbReference type="NCBIfam" id="NF009233">
    <property type="entry name" value="PRK12583.1"/>
    <property type="match status" value="1"/>
</dbReference>
<dbReference type="InterPro" id="IPR020845">
    <property type="entry name" value="AMP-binding_CS"/>
</dbReference>
<dbReference type="Pfam" id="PF13193">
    <property type="entry name" value="AMP-binding_C"/>
    <property type="match status" value="1"/>
</dbReference>
<dbReference type="CDD" id="cd05917">
    <property type="entry name" value="FACL_like_2"/>
    <property type="match status" value="1"/>
</dbReference>
<evidence type="ECO:0000256" key="1">
    <source>
        <dbReference type="ARBA" id="ARBA00006432"/>
    </source>
</evidence>
<evidence type="ECO:0000313" key="9">
    <source>
        <dbReference type="Proteomes" id="UP000646365"/>
    </source>
</evidence>
<evidence type="ECO:0000259" key="7">
    <source>
        <dbReference type="Pfam" id="PF13193"/>
    </source>
</evidence>
<dbReference type="Gene3D" id="3.30.300.30">
    <property type="match status" value="1"/>
</dbReference>
<dbReference type="PANTHER" id="PTHR43201">
    <property type="entry name" value="ACYL-COA SYNTHETASE"/>
    <property type="match status" value="1"/>
</dbReference>
<evidence type="ECO:0000256" key="3">
    <source>
        <dbReference type="ARBA" id="ARBA00051915"/>
    </source>
</evidence>
<evidence type="ECO:0000313" key="8">
    <source>
        <dbReference type="EMBL" id="GGF31524.1"/>
    </source>
</evidence>
<gene>
    <name evidence="8" type="ORF">GCM10011611_42090</name>
</gene>
<dbReference type="FunFam" id="3.40.50.12780:FF:000003">
    <property type="entry name" value="Long-chain-fatty-acid--CoA ligase FadD"/>
    <property type="match status" value="1"/>
</dbReference>
<reference evidence="8" key="1">
    <citation type="journal article" date="2014" name="Int. J. Syst. Evol. Microbiol.">
        <title>Complete genome sequence of Corynebacterium casei LMG S-19264T (=DSM 44701T), isolated from a smear-ripened cheese.</title>
        <authorList>
            <consortium name="US DOE Joint Genome Institute (JGI-PGF)"/>
            <person name="Walter F."/>
            <person name="Albersmeier A."/>
            <person name="Kalinowski J."/>
            <person name="Ruckert C."/>
        </authorList>
    </citation>
    <scope>NUCLEOTIDE SEQUENCE</scope>
    <source>
        <strain evidence="8">CGMCC 1.15725</strain>
    </source>
</reference>
<dbReference type="Proteomes" id="UP000646365">
    <property type="component" value="Unassembled WGS sequence"/>
</dbReference>
<dbReference type="AlphaFoldDB" id="A0A8J2YWF7"/>
<sequence>MQQASYVSGTSTVPLIGETIGRHFDRAVARWGALDGLIVRHQGVRWTYRELAERVDALAAGLLTLGLEPGDRIGIWSPNNAEWVQLQFASAKAGLILVTINPAYRLAELEHALTLSGCKALVTASRFKSSDYLAMLRDLAPELATAKPNELQAKSLPDLRAVIHLDPAEQPGMLKFATVAALGGPAERARLDELADRLQFDDPVNIQFTSGTTGLPKGATLTHHNILNNGFFVAEAMGLREGDRLCIPVPLYHCFGMVMSVLSSMTHGAAMVFPGEGFDPLAVLDAIQAERCTLVHGVPTMFIAEMQHPDFAKFDLSSLRAGIMAGSPCPIEVMRRVMDQMHLREVTIAYGMTETSPVSFQSAIDDPIERRVSTVGRIHPHLEVKIVDGEGRVVPRGQSGEILTRGYSVMRGYWNDPARTAEAIDAAGWMHTGDLGVIDDEGYCNIVGRIKDLVIRGGENIYPREIEEFLFRHPKIEAAQVFGVPDDRFGEELCVWIKLRAGESLDAEGVKAFCQGQIAHYKIPRYVYFVEEFPMTVTGKIQKFVMREQVMKELGLVQQKSA</sequence>
<dbReference type="InterPro" id="IPR000873">
    <property type="entry name" value="AMP-dep_synth/lig_dom"/>
</dbReference>
<organism evidence="8 9">
    <name type="scientific">Aliidongia dinghuensis</name>
    <dbReference type="NCBI Taxonomy" id="1867774"/>
    <lineage>
        <taxon>Bacteria</taxon>
        <taxon>Pseudomonadati</taxon>
        <taxon>Pseudomonadota</taxon>
        <taxon>Alphaproteobacteria</taxon>
        <taxon>Rhodospirillales</taxon>
        <taxon>Dongiaceae</taxon>
        <taxon>Aliidongia</taxon>
    </lineage>
</organism>
<dbReference type="EMBL" id="BMJQ01000011">
    <property type="protein sequence ID" value="GGF31524.1"/>
    <property type="molecule type" value="Genomic_DNA"/>
</dbReference>
<proteinExistence type="inferred from homology"/>
<dbReference type="RefSeq" id="WP_189049430.1">
    <property type="nucleotide sequence ID" value="NZ_BMJQ01000011.1"/>
</dbReference>
<accession>A0A8J2YWF7</accession>
<dbReference type="PROSITE" id="PS00455">
    <property type="entry name" value="AMP_BINDING"/>
    <property type="match status" value="1"/>
</dbReference>
<protein>
    <recommendedName>
        <fullName evidence="5">3-methylmercaptopropionyl-CoA ligase</fullName>
        <ecNumber evidence="4">6.2.1.44</ecNumber>
    </recommendedName>
</protein>
<dbReference type="InterPro" id="IPR045851">
    <property type="entry name" value="AMP-bd_C_sf"/>
</dbReference>
<reference evidence="8" key="2">
    <citation type="submission" date="2020-09" db="EMBL/GenBank/DDBJ databases">
        <authorList>
            <person name="Sun Q."/>
            <person name="Zhou Y."/>
        </authorList>
    </citation>
    <scope>NUCLEOTIDE SEQUENCE</scope>
    <source>
        <strain evidence="8">CGMCC 1.15725</strain>
    </source>
</reference>
<dbReference type="InterPro" id="IPR025110">
    <property type="entry name" value="AMP-bd_C"/>
</dbReference>
<keyword evidence="2" id="KW-0436">Ligase</keyword>
<dbReference type="InterPro" id="IPR042099">
    <property type="entry name" value="ANL_N_sf"/>
</dbReference>
<evidence type="ECO:0000256" key="5">
    <source>
        <dbReference type="ARBA" id="ARBA00067668"/>
    </source>
</evidence>
<comment type="similarity">
    <text evidence="1">Belongs to the ATP-dependent AMP-binding enzyme family.</text>
</comment>
<evidence type="ECO:0000259" key="6">
    <source>
        <dbReference type="Pfam" id="PF00501"/>
    </source>
</evidence>
<dbReference type="PANTHER" id="PTHR43201:SF5">
    <property type="entry name" value="MEDIUM-CHAIN ACYL-COA LIGASE ACSF2, MITOCHONDRIAL"/>
    <property type="match status" value="1"/>
</dbReference>
<feature type="domain" description="AMP-binding enzyme C-terminal" evidence="7">
    <location>
        <begin position="465"/>
        <end position="540"/>
    </location>
</feature>
<evidence type="ECO:0000256" key="2">
    <source>
        <dbReference type="ARBA" id="ARBA00022598"/>
    </source>
</evidence>
<evidence type="ECO:0000256" key="4">
    <source>
        <dbReference type="ARBA" id="ARBA00066616"/>
    </source>
</evidence>
<dbReference type="Gene3D" id="3.40.50.12780">
    <property type="entry name" value="N-terminal domain of ligase-like"/>
    <property type="match status" value="1"/>
</dbReference>
<dbReference type="FunFam" id="3.30.300.30:FF:000008">
    <property type="entry name" value="2,3-dihydroxybenzoate-AMP ligase"/>
    <property type="match status" value="1"/>
</dbReference>
<keyword evidence="9" id="KW-1185">Reference proteome</keyword>
<dbReference type="GO" id="GO:0031956">
    <property type="term" value="F:medium-chain fatty acid-CoA ligase activity"/>
    <property type="evidence" value="ECO:0007669"/>
    <property type="project" value="TreeGrafter"/>
</dbReference>
<dbReference type="Pfam" id="PF00501">
    <property type="entry name" value="AMP-binding"/>
    <property type="match status" value="1"/>
</dbReference>
<dbReference type="EC" id="6.2.1.44" evidence="4"/>
<feature type="domain" description="AMP-dependent synthetase/ligase" evidence="6">
    <location>
        <begin position="39"/>
        <end position="414"/>
    </location>
</feature>
<dbReference type="SUPFAM" id="SSF56801">
    <property type="entry name" value="Acetyl-CoA synthetase-like"/>
    <property type="match status" value="1"/>
</dbReference>
<dbReference type="GO" id="GO:0006631">
    <property type="term" value="P:fatty acid metabolic process"/>
    <property type="evidence" value="ECO:0007669"/>
    <property type="project" value="TreeGrafter"/>
</dbReference>
<comment type="caution">
    <text evidence="8">The sequence shown here is derived from an EMBL/GenBank/DDBJ whole genome shotgun (WGS) entry which is preliminary data.</text>
</comment>
<name>A0A8J2YWF7_9PROT</name>
<comment type="catalytic activity">
    <reaction evidence="3">
        <text>3-(methylsulfanyl)propanoate + ATP + CoA = 3-(methylsulfanyl)propanoyl-CoA + AMP + diphosphate</text>
        <dbReference type="Rhea" id="RHEA:43052"/>
        <dbReference type="ChEBI" id="CHEBI:30616"/>
        <dbReference type="ChEBI" id="CHEBI:33019"/>
        <dbReference type="ChEBI" id="CHEBI:49016"/>
        <dbReference type="ChEBI" id="CHEBI:57287"/>
        <dbReference type="ChEBI" id="CHEBI:82815"/>
        <dbReference type="ChEBI" id="CHEBI:456215"/>
        <dbReference type="EC" id="6.2.1.44"/>
    </reaction>
    <physiologicalReaction direction="left-to-right" evidence="3">
        <dbReference type="Rhea" id="RHEA:43053"/>
    </physiologicalReaction>
</comment>